<dbReference type="InterPro" id="IPR020850">
    <property type="entry name" value="GED_dom"/>
</dbReference>
<dbReference type="Pfam" id="PF01031">
    <property type="entry name" value="Dynamin_M"/>
    <property type="match status" value="2"/>
</dbReference>
<dbReference type="GO" id="GO:0005737">
    <property type="term" value="C:cytoplasm"/>
    <property type="evidence" value="ECO:0007669"/>
    <property type="project" value="TreeGrafter"/>
</dbReference>
<reference evidence="6 7" key="1">
    <citation type="journal article" date="2019" name="Nat. Ecol. Evol.">
        <title>Megaphylogeny resolves global patterns of mushroom evolution.</title>
        <authorList>
            <person name="Varga T."/>
            <person name="Krizsan K."/>
            <person name="Foldi C."/>
            <person name="Dima B."/>
            <person name="Sanchez-Garcia M."/>
            <person name="Sanchez-Ramirez S."/>
            <person name="Szollosi G.J."/>
            <person name="Szarkandi J.G."/>
            <person name="Papp V."/>
            <person name="Albert L."/>
            <person name="Andreopoulos W."/>
            <person name="Angelini C."/>
            <person name="Antonin V."/>
            <person name="Barry K.W."/>
            <person name="Bougher N.L."/>
            <person name="Buchanan P."/>
            <person name="Buyck B."/>
            <person name="Bense V."/>
            <person name="Catcheside P."/>
            <person name="Chovatia M."/>
            <person name="Cooper J."/>
            <person name="Damon W."/>
            <person name="Desjardin D."/>
            <person name="Finy P."/>
            <person name="Geml J."/>
            <person name="Haridas S."/>
            <person name="Hughes K."/>
            <person name="Justo A."/>
            <person name="Karasinski D."/>
            <person name="Kautmanova I."/>
            <person name="Kiss B."/>
            <person name="Kocsube S."/>
            <person name="Kotiranta H."/>
            <person name="LaButti K.M."/>
            <person name="Lechner B.E."/>
            <person name="Liimatainen K."/>
            <person name="Lipzen A."/>
            <person name="Lukacs Z."/>
            <person name="Mihaltcheva S."/>
            <person name="Morgado L.N."/>
            <person name="Niskanen T."/>
            <person name="Noordeloos M.E."/>
            <person name="Ohm R.A."/>
            <person name="Ortiz-Santana B."/>
            <person name="Ovrebo C."/>
            <person name="Racz N."/>
            <person name="Riley R."/>
            <person name="Savchenko A."/>
            <person name="Shiryaev A."/>
            <person name="Soop K."/>
            <person name="Spirin V."/>
            <person name="Szebenyi C."/>
            <person name="Tomsovsky M."/>
            <person name="Tulloss R.E."/>
            <person name="Uehling J."/>
            <person name="Grigoriev I.V."/>
            <person name="Vagvolgyi C."/>
            <person name="Papp T."/>
            <person name="Martin F.M."/>
            <person name="Miettinen O."/>
            <person name="Hibbett D.S."/>
            <person name="Nagy L.G."/>
        </authorList>
    </citation>
    <scope>NUCLEOTIDE SEQUENCE [LARGE SCALE GENOMIC DNA]</scope>
    <source>
        <strain evidence="6 7">CBS 121175</strain>
    </source>
</reference>
<dbReference type="PANTHER" id="PTHR11566:SF131">
    <property type="entry name" value="GTPASE, PUTATIVE (AFU_ORTHOLOGUE AFUA_6G07630)-RELATED"/>
    <property type="match status" value="1"/>
</dbReference>
<dbReference type="SMART" id="SM00302">
    <property type="entry name" value="GED"/>
    <property type="match status" value="1"/>
</dbReference>
<dbReference type="PROSITE" id="PS51388">
    <property type="entry name" value="GED"/>
    <property type="match status" value="1"/>
</dbReference>
<keyword evidence="1" id="KW-0547">Nucleotide-binding</keyword>
<evidence type="ECO:0000313" key="6">
    <source>
        <dbReference type="EMBL" id="TFK21928.1"/>
    </source>
</evidence>
<dbReference type="GO" id="GO:0008017">
    <property type="term" value="F:microtubule binding"/>
    <property type="evidence" value="ECO:0007669"/>
    <property type="project" value="TreeGrafter"/>
</dbReference>
<feature type="domain" description="GED" evidence="4">
    <location>
        <begin position="724"/>
        <end position="819"/>
    </location>
</feature>
<feature type="coiled-coil region" evidence="3">
    <location>
        <begin position="781"/>
        <end position="815"/>
    </location>
</feature>
<accession>A0A5C3L155</accession>
<dbReference type="GO" id="GO:0031623">
    <property type="term" value="P:receptor internalization"/>
    <property type="evidence" value="ECO:0007669"/>
    <property type="project" value="TreeGrafter"/>
</dbReference>
<evidence type="ECO:0000259" key="5">
    <source>
        <dbReference type="PROSITE" id="PS51718"/>
    </source>
</evidence>
<protein>
    <recommendedName>
        <fullName evidence="8">P-loop containing nucleoside triphosphate hydrolase protein</fullName>
    </recommendedName>
</protein>
<dbReference type="GO" id="GO:0005886">
    <property type="term" value="C:plasma membrane"/>
    <property type="evidence" value="ECO:0007669"/>
    <property type="project" value="TreeGrafter"/>
</dbReference>
<evidence type="ECO:0000256" key="1">
    <source>
        <dbReference type="ARBA" id="ARBA00022741"/>
    </source>
</evidence>
<dbReference type="SUPFAM" id="SSF52540">
    <property type="entry name" value="P-loop containing nucleoside triphosphate hydrolases"/>
    <property type="match status" value="1"/>
</dbReference>
<dbReference type="PRINTS" id="PR00195">
    <property type="entry name" value="DYNAMIN"/>
</dbReference>
<dbReference type="GO" id="GO:0005874">
    <property type="term" value="C:microtubule"/>
    <property type="evidence" value="ECO:0007669"/>
    <property type="project" value="TreeGrafter"/>
</dbReference>
<evidence type="ECO:0000313" key="7">
    <source>
        <dbReference type="Proteomes" id="UP000307440"/>
    </source>
</evidence>
<dbReference type="EMBL" id="ML210254">
    <property type="protein sequence ID" value="TFK21928.1"/>
    <property type="molecule type" value="Genomic_DNA"/>
</dbReference>
<dbReference type="InterPro" id="IPR001401">
    <property type="entry name" value="Dynamin_GTPase"/>
</dbReference>
<dbReference type="STRING" id="230819.A0A5C3L155"/>
<dbReference type="Pfam" id="PF02212">
    <property type="entry name" value="GED"/>
    <property type="match status" value="1"/>
</dbReference>
<dbReference type="InterPro" id="IPR027417">
    <property type="entry name" value="P-loop_NTPase"/>
</dbReference>
<evidence type="ECO:0008006" key="8">
    <source>
        <dbReference type="Google" id="ProtNLM"/>
    </source>
</evidence>
<dbReference type="AlphaFoldDB" id="A0A5C3L155"/>
<name>A0A5C3L155_COPMA</name>
<sequence length="819" mass="92481">MDEPQSESIDAGAGVGLSNASLSSARRQMLDLVNRLVSTGVQVDIDLPQIAVIGAQSAGKSSLIESISGITLPRAAGTCTRCPTECQLSHSNSKWRCDVSLQFNTDSKGQPLGQVRRETFGPTIYDKAEVEDRIRRAQLAVLNPNRASKQFLEGDESELKFDDTLSFSQNFVSLKISGRGVADLSFVDLPGLIASVSTGRGHSNDIALVESLVTTYIKRPSCIILLTVACETDFENQGAHRLTKLHDPQGKRTVGVLTKPDRIPTGEEYNWLPFIRNEREALEHNWYCVKQPSSNDIKNNVTWEEARQRENDFFSSTAPWSELESYYQKHLRTSNLVDRLSSVLSDLISKRLPQIQEELDKSINAVQDAINALPPPPSSNPFNEIVTRMHRFTSDVGKHVLEGMPSNSSKGLFQCIRFDHMKFRKAIRDTAPEFRPYEKRYAGMRQYTEPTFLGHEEEVEVVREETVQEVIFREETVDEVSESEGSKSEEEVNSAYHVAARDEGPFEQPPLTAIFVDQVHSRAQNARTRELPGHVPFVVQKEYIEEIIYKWRLPSIRLLQSVQVHLAKLVKDLVTKHFHGYGAGTLEQRVRTIMHKHLAECIMTAQSRLEWLLELEAHPFTLNSHYLADYKDKFFSFYKAGREREIRGLFSDQIEAYTRRKPVVARAVPAIYSNGRHYLKSEGESKEEPTGVAKVLRGLAEMGMEGVKAEDIPKILPPDEMESAINIMADVRAYFQVSYKRFADNVPLAIDHGLVRGLERDLLSRLHSMLKISGPDGHRICRELSQENTHIADQRADLEKKLERLDRANSELLNVGTSG</sequence>
<gene>
    <name evidence="6" type="ORF">FA15DRAFT_597001</name>
</gene>
<dbReference type="SMART" id="SM00053">
    <property type="entry name" value="DYNc"/>
    <property type="match status" value="1"/>
</dbReference>
<dbReference type="GO" id="GO:0005525">
    <property type="term" value="F:GTP binding"/>
    <property type="evidence" value="ECO:0007669"/>
    <property type="project" value="InterPro"/>
</dbReference>
<evidence type="ECO:0000256" key="3">
    <source>
        <dbReference type="SAM" id="Coils"/>
    </source>
</evidence>
<dbReference type="OrthoDB" id="5061070at2759"/>
<dbReference type="InterPro" id="IPR045063">
    <property type="entry name" value="Dynamin_N"/>
</dbReference>
<dbReference type="InterPro" id="IPR000375">
    <property type="entry name" value="Dynamin_stalk"/>
</dbReference>
<dbReference type="Gene3D" id="3.40.50.300">
    <property type="entry name" value="P-loop containing nucleotide triphosphate hydrolases"/>
    <property type="match status" value="1"/>
</dbReference>
<dbReference type="GO" id="GO:0003924">
    <property type="term" value="F:GTPase activity"/>
    <property type="evidence" value="ECO:0007669"/>
    <property type="project" value="InterPro"/>
</dbReference>
<evidence type="ECO:0000256" key="2">
    <source>
        <dbReference type="ARBA" id="ARBA00023134"/>
    </source>
</evidence>
<dbReference type="InterPro" id="IPR003130">
    <property type="entry name" value="GED"/>
</dbReference>
<dbReference type="Gene3D" id="1.20.120.1240">
    <property type="entry name" value="Dynamin, middle domain"/>
    <property type="match status" value="1"/>
</dbReference>
<dbReference type="InterPro" id="IPR030381">
    <property type="entry name" value="G_DYNAMIN_dom"/>
</dbReference>
<dbReference type="Pfam" id="PF00350">
    <property type="entry name" value="Dynamin_N"/>
    <property type="match status" value="1"/>
</dbReference>
<dbReference type="CDD" id="cd08771">
    <property type="entry name" value="DLP_1"/>
    <property type="match status" value="1"/>
</dbReference>
<dbReference type="InterPro" id="IPR022812">
    <property type="entry name" value="Dynamin"/>
</dbReference>
<proteinExistence type="predicted"/>
<keyword evidence="3" id="KW-0175">Coiled coil</keyword>
<keyword evidence="2" id="KW-0342">GTP-binding</keyword>
<dbReference type="Proteomes" id="UP000307440">
    <property type="component" value="Unassembled WGS sequence"/>
</dbReference>
<feature type="domain" description="Dynamin-type G" evidence="5">
    <location>
        <begin position="44"/>
        <end position="353"/>
    </location>
</feature>
<dbReference type="PANTHER" id="PTHR11566">
    <property type="entry name" value="DYNAMIN"/>
    <property type="match status" value="1"/>
</dbReference>
<dbReference type="PROSITE" id="PS51718">
    <property type="entry name" value="G_DYNAMIN_2"/>
    <property type="match status" value="1"/>
</dbReference>
<organism evidence="6 7">
    <name type="scientific">Coprinopsis marcescibilis</name>
    <name type="common">Agaric fungus</name>
    <name type="synonym">Psathyrella marcescibilis</name>
    <dbReference type="NCBI Taxonomy" id="230819"/>
    <lineage>
        <taxon>Eukaryota</taxon>
        <taxon>Fungi</taxon>
        <taxon>Dikarya</taxon>
        <taxon>Basidiomycota</taxon>
        <taxon>Agaricomycotina</taxon>
        <taxon>Agaricomycetes</taxon>
        <taxon>Agaricomycetidae</taxon>
        <taxon>Agaricales</taxon>
        <taxon>Agaricineae</taxon>
        <taxon>Psathyrellaceae</taxon>
        <taxon>Coprinopsis</taxon>
    </lineage>
</organism>
<keyword evidence="7" id="KW-1185">Reference proteome</keyword>
<evidence type="ECO:0000259" key="4">
    <source>
        <dbReference type="PROSITE" id="PS51388"/>
    </source>
</evidence>